<evidence type="ECO:0000313" key="15">
    <source>
        <dbReference type="Proteomes" id="UP000651452"/>
    </source>
</evidence>
<keyword evidence="6" id="KW-0067">ATP-binding</keyword>
<dbReference type="InterPro" id="IPR005148">
    <property type="entry name" value="Arg-tRNA-synth_N"/>
</dbReference>
<dbReference type="SUPFAM" id="SSF57701">
    <property type="entry name" value="Zn2/Cys6 DNA-binding domain"/>
    <property type="match status" value="1"/>
</dbReference>
<evidence type="ECO:0000256" key="2">
    <source>
        <dbReference type="ARBA" id="ARBA00012837"/>
    </source>
</evidence>
<dbReference type="Gene3D" id="3.30.1360.70">
    <property type="entry name" value="Arginyl tRNA synthetase N-terminal domain"/>
    <property type="match status" value="1"/>
</dbReference>
<sequence length="1546" mass="171550">MRALTRAPLHSFHSFPHPFITSTTAAASPRFSSRIKPLPHPHHYLHTSSRAYTDRGPHSSGTARRYYSSTDARPSEPFASLDAPTRSATNMEELTKTLKSIGLDSVPQEPNTYPDLNPFDIYRSHITELLAEVSGVDKKIIYPTLAWTAKPENGDLQLAVPALRLKGKDLKAYAQELADKFPESPLVKKPVVTGTFVGFFFKPESLTSIVLPLIFKAGQSYGFNKSFGLKEDGSKKKMVIDFSSPNIAKPFHAGHLRSTIIGGFLSNLYEGMGWDVVRLNYLGDWGKQYGVLAIGFDYFGSEEELVKNPIGHLYDIYVKVSNIQKEEADKAKLLKAEVAKDKEEGKDTSAKEAEITKIETEGIDEQARKYFKGMVDGEPKAIGIWKRFRDLSIEKYKQTYARLNIHYDVYSGESQIKDESMDLGVKVMWEKKVCEDSEGAVIVDLTKHSKKLGKAVIKKKDGTSLYLTRDVGAAYERMQTFHPDKLMYVVASQQDLHLAQLFKIEELMGWKDISSISQHINFGMVLGMSTRKGTAKFLDDILRDVGDKMHEVMRGNQAKYEQVEDPEKTSDTLGISAVMVQDMKGKRVNNYHFDMDRMTSFEGDTGPYLQYAHARLCSIYRKAVTADVSLEKFDFATVDVSELQEPHAVDLVRQLASWPDTFLNTFKTQEPTTVLTYLFKMSHAVSASYDHLQVVGSDKKINVPRLALYVAARQVLNNGMRVLGLSPVEPEGGAHDSTLINDAGMELAALAPSPQQSARDAQKTSSGHEDDSSKAKRAHQACLNCRKRKSRCLLDEQGTIPCLRCKRDGLDCVLGGSNRGGRRVRRKRVEETTPGLPSLTPSGPEDGSFHTLVQQQQQQQHSHPQQQHGHPQQQQQQQHHRQQQQQYSDNPHQQQYSDNPHQQQYSDNPHATGSDSSNADELPFSNLQNPSDALGILARVAGETSSNEENSHAHHNPGAAGAGPPDDLSAMHAPPLSFSYPLLDRGILTLDALCQLLLRYQTNYHPFYPLAPAHAFDTTRLPDLVRKEPHLLTALLLIASKDLVNEPHLYEACTDHMKTLVANLAAGGDAGIEAVEALLLLAEWAPYTQRGSGKVGRGEEDKESWMHVGIALRIAYFLALDKYSFRFVDQAKDPHHNRKRLIWTAAYVSDRHISIRIGKAFWSRGPGPLTTLRREDYPTLIPKSPNQEDYASIFQANLELTQLFSNVHDTLYSNPGASFRSNMSGSYIKFIDDFRSAIYGWKSVWGTLTCSPPLKACLLMSYDYLRLYTNAFAFQATVLRALPSAQSSSDSHHHTSSAVGLGGPQAPQRVFVNNVGAVGDARFIYEGLDAAKAILTTVNNFVSPETSLRFMPLRYYLYLVHAGVFLYRARCTGVISGDEDRAIRAMINETVSRLQRSAVGVETGTQHPGSRYSQLLKLLWAKVPRKDKSSRSAFRHPGTSVASNPLDANGFPLPPTSSTTAQSPRTSSVGTGESPALTEQMGDFGWTDLSAVGDFAIHGNGANANPQDESALWNGFLPLDMGWSANGFSLDGVGWDGNANDLGMLF</sequence>
<feature type="compositionally biased region" description="Low complexity" evidence="12">
    <location>
        <begin position="854"/>
        <end position="877"/>
    </location>
</feature>
<dbReference type="PRINTS" id="PR01038">
    <property type="entry name" value="TRNASYNTHARG"/>
</dbReference>
<feature type="region of interest" description="Disordered" evidence="12">
    <location>
        <begin position="943"/>
        <end position="970"/>
    </location>
</feature>
<dbReference type="OrthoDB" id="68056at2759"/>
<evidence type="ECO:0000256" key="4">
    <source>
        <dbReference type="ARBA" id="ARBA00022723"/>
    </source>
</evidence>
<dbReference type="SUPFAM" id="SSF52374">
    <property type="entry name" value="Nucleotidylyl transferase"/>
    <property type="match status" value="1"/>
</dbReference>
<dbReference type="Pfam" id="PF03485">
    <property type="entry name" value="Arg_tRNA_synt_N"/>
    <property type="match status" value="1"/>
</dbReference>
<dbReference type="PROSITE" id="PS50048">
    <property type="entry name" value="ZN2_CY6_FUNGAL_2"/>
    <property type="match status" value="1"/>
</dbReference>
<evidence type="ECO:0000256" key="6">
    <source>
        <dbReference type="ARBA" id="ARBA00022840"/>
    </source>
</evidence>
<dbReference type="GO" id="GO:0003677">
    <property type="term" value="F:DNA binding"/>
    <property type="evidence" value="ECO:0007669"/>
    <property type="project" value="InterPro"/>
</dbReference>
<dbReference type="Pfam" id="PF00172">
    <property type="entry name" value="Zn_clus"/>
    <property type="match status" value="1"/>
</dbReference>
<dbReference type="InterPro" id="IPR007219">
    <property type="entry name" value="XnlR_reg_dom"/>
</dbReference>
<dbReference type="SMART" id="SM00836">
    <property type="entry name" value="DALR_1"/>
    <property type="match status" value="1"/>
</dbReference>
<feature type="compositionally biased region" description="Low complexity" evidence="12">
    <location>
        <begin position="956"/>
        <end position="965"/>
    </location>
</feature>
<organism evidence="14 15">
    <name type="scientific">Ascochyta lentis</name>
    <dbReference type="NCBI Taxonomy" id="205686"/>
    <lineage>
        <taxon>Eukaryota</taxon>
        <taxon>Fungi</taxon>
        <taxon>Dikarya</taxon>
        <taxon>Ascomycota</taxon>
        <taxon>Pezizomycotina</taxon>
        <taxon>Dothideomycetes</taxon>
        <taxon>Pleosporomycetidae</taxon>
        <taxon>Pleosporales</taxon>
        <taxon>Pleosporineae</taxon>
        <taxon>Didymellaceae</taxon>
        <taxon>Ascochyta</taxon>
    </lineage>
</organism>
<keyword evidence="5" id="KW-0547">Nucleotide-binding</keyword>
<keyword evidence="3" id="KW-0436">Ligase</keyword>
<dbReference type="GO" id="GO:0005739">
    <property type="term" value="C:mitochondrion"/>
    <property type="evidence" value="ECO:0007669"/>
    <property type="project" value="TreeGrafter"/>
</dbReference>
<reference evidence="14" key="2">
    <citation type="submission" date="2020-09" db="EMBL/GenBank/DDBJ databases">
        <title>Reference genome assembly for Australian Ascochyta lentis isolate Al4.</title>
        <authorList>
            <person name="Lee R.C."/>
            <person name="Farfan-Caceres L.M."/>
            <person name="Debler J.W."/>
            <person name="Williams A.H."/>
            <person name="Henares B.M."/>
        </authorList>
    </citation>
    <scope>NUCLEOTIDE SEQUENCE</scope>
    <source>
        <strain evidence="14">Al4</strain>
    </source>
</reference>
<feature type="region of interest" description="Disordered" evidence="12">
    <location>
        <begin position="752"/>
        <end position="776"/>
    </location>
</feature>
<dbReference type="SMART" id="SM01016">
    <property type="entry name" value="Arg_tRNA_synt_N"/>
    <property type="match status" value="1"/>
</dbReference>
<evidence type="ECO:0000256" key="10">
    <source>
        <dbReference type="ARBA" id="ARBA00033033"/>
    </source>
</evidence>
<evidence type="ECO:0000259" key="13">
    <source>
        <dbReference type="PROSITE" id="PS50048"/>
    </source>
</evidence>
<feature type="domain" description="Zn(2)-C6 fungal-type" evidence="13">
    <location>
        <begin position="781"/>
        <end position="814"/>
    </location>
</feature>
<dbReference type="GO" id="GO:0005524">
    <property type="term" value="F:ATP binding"/>
    <property type="evidence" value="ECO:0007669"/>
    <property type="project" value="UniProtKB-KW"/>
</dbReference>
<evidence type="ECO:0000256" key="1">
    <source>
        <dbReference type="ARBA" id="ARBA00005594"/>
    </source>
</evidence>
<evidence type="ECO:0000256" key="8">
    <source>
        <dbReference type="ARBA" id="ARBA00023146"/>
    </source>
</evidence>
<dbReference type="EC" id="6.1.1.19" evidence="2"/>
<dbReference type="PANTHER" id="PTHR11956">
    <property type="entry name" value="ARGINYL-TRNA SYNTHETASE"/>
    <property type="match status" value="1"/>
</dbReference>
<keyword evidence="7" id="KW-0648">Protein biosynthesis</keyword>
<dbReference type="Gene3D" id="3.40.50.620">
    <property type="entry name" value="HUPs"/>
    <property type="match status" value="1"/>
</dbReference>
<dbReference type="FunFam" id="1.10.730.10:FF:000006">
    <property type="entry name" value="Arginyl-tRNA synthetase 2, mitochondrial"/>
    <property type="match status" value="1"/>
</dbReference>
<feature type="compositionally biased region" description="Polar residues" evidence="12">
    <location>
        <begin position="1456"/>
        <end position="1471"/>
    </location>
</feature>
<dbReference type="CDD" id="cd00671">
    <property type="entry name" value="ArgRS_core"/>
    <property type="match status" value="1"/>
</dbReference>
<evidence type="ECO:0000256" key="11">
    <source>
        <dbReference type="ARBA" id="ARBA00049339"/>
    </source>
</evidence>
<dbReference type="InterPro" id="IPR001412">
    <property type="entry name" value="aa-tRNA-synth_I_CS"/>
</dbReference>
<feature type="compositionally biased region" description="Polar residues" evidence="12">
    <location>
        <begin position="59"/>
        <end position="72"/>
    </location>
</feature>
<dbReference type="GO" id="GO:0032543">
    <property type="term" value="P:mitochondrial translation"/>
    <property type="evidence" value="ECO:0007669"/>
    <property type="project" value="TreeGrafter"/>
</dbReference>
<proteinExistence type="inferred from homology"/>
<dbReference type="PANTHER" id="PTHR11956:SF11">
    <property type="entry name" value="ARGININE--TRNA LIGASE, MITOCHONDRIAL-RELATED"/>
    <property type="match status" value="1"/>
</dbReference>
<accession>A0A8H7MIR4</accession>
<dbReference type="InterPro" id="IPR036695">
    <property type="entry name" value="Arg-tRNA-synth_N_sf"/>
</dbReference>
<feature type="region of interest" description="Disordered" evidence="12">
    <location>
        <begin position="1429"/>
        <end position="1480"/>
    </location>
</feature>
<evidence type="ECO:0000256" key="12">
    <source>
        <dbReference type="SAM" id="MobiDB-lite"/>
    </source>
</evidence>
<dbReference type="InterPro" id="IPR008909">
    <property type="entry name" value="DALR_anticod-bd"/>
</dbReference>
<gene>
    <name evidence="14" type="ORF">EKO04_005619</name>
</gene>
<evidence type="ECO:0000256" key="5">
    <source>
        <dbReference type="ARBA" id="ARBA00022741"/>
    </source>
</evidence>
<comment type="catalytic activity">
    <reaction evidence="11">
        <text>tRNA(Arg) + L-arginine + ATP = L-arginyl-tRNA(Arg) + AMP + diphosphate</text>
        <dbReference type="Rhea" id="RHEA:20301"/>
        <dbReference type="Rhea" id="RHEA-COMP:9658"/>
        <dbReference type="Rhea" id="RHEA-COMP:9673"/>
        <dbReference type="ChEBI" id="CHEBI:30616"/>
        <dbReference type="ChEBI" id="CHEBI:32682"/>
        <dbReference type="ChEBI" id="CHEBI:33019"/>
        <dbReference type="ChEBI" id="CHEBI:78442"/>
        <dbReference type="ChEBI" id="CHEBI:78513"/>
        <dbReference type="ChEBI" id="CHEBI:456215"/>
        <dbReference type="EC" id="6.1.1.19"/>
    </reaction>
</comment>
<dbReference type="CDD" id="cd00067">
    <property type="entry name" value="GAL4"/>
    <property type="match status" value="1"/>
</dbReference>
<dbReference type="SUPFAM" id="SSF47323">
    <property type="entry name" value="Anticodon-binding domain of a subclass of class I aminoacyl-tRNA synthetases"/>
    <property type="match status" value="1"/>
</dbReference>
<reference evidence="14" key="1">
    <citation type="submission" date="2018-12" db="EMBL/GenBank/DDBJ databases">
        <authorList>
            <person name="Syme R.A."/>
            <person name="Farfan-Caceres L."/>
            <person name="Lichtenzveig J."/>
        </authorList>
    </citation>
    <scope>NUCLEOTIDE SEQUENCE</scope>
    <source>
        <strain evidence="14">Al4</strain>
    </source>
</reference>
<dbReference type="Pfam" id="PF05746">
    <property type="entry name" value="DALR_1"/>
    <property type="match status" value="1"/>
</dbReference>
<feature type="region of interest" description="Disordered" evidence="12">
    <location>
        <begin position="813"/>
        <end position="929"/>
    </location>
</feature>
<dbReference type="PROSITE" id="PS00463">
    <property type="entry name" value="ZN2_CY6_FUNGAL_1"/>
    <property type="match status" value="1"/>
</dbReference>
<dbReference type="InterPro" id="IPR035684">
    <property type="entry name" value="ArgRS_core"/>
</dbReference>
<dbReference type="EMBL" id="RZGK01000009">
    <property type="protein sequence ID" value="KAF9696503.1"/>
    <property type="molecule type" value="Genomic_DNA"/>
</dbReference>
<dbReference type="CDD" id="cd07956">
    <property type="entry name" value="Anticodon_Ia_Arg"/>
    <property type="match status" value="1"/>
</dbReference>
<dbReference type="GO" id="GO:0006420">
    <property type="term" value="P:arginyl-tRNA aminoacylation"/>
    <property type="evidence" value="ECO:0007669"/>
    <property type="project" value="InterPro"/>
</dbReference>
<evidence type="ECO:0000256" key="3">
    <source>
        <dbReference type="ARBA" id="ARBA00022598"/>
    </source>
</evidence>
<dbReference type="PROSITE" id="PS00178">
    <property type="entry name" value="AA_TRNA_LIGASE_I"/>
    <property type="match status" value="1"/>
</dbReference>
<dbReference type="SUPFAM" id="SSF55190">
    <property type="entry name" value="Arginyl-tRNA synthetase (ArgRS), N-terminal 'additional' domain"/>
    <property type="match status" value="1"/>
</dbReference>
<evidence type="ECO:0000256" key="9">
    <source>
        <dbReference type="ARBA" id="ARBA00023242"/>
    </source>
</evidence>
<dbReference type="GO" id="GO:0008270">
    <property type="term" value="F:zinc ion binding"/>
    <property type="evidence" value="ECO:0007669"/>
    <property type="project" value="InterPro"/>
</dbReference>
<feature type="compositionally biased region" description="Basic and acidic residues" evidence="12">
    <location>
        <begin position="760"/>
        <end position="774"/>
    </location>
</feature>
<feature type="region of interest" description="Disordered" evidence="12">
    <location>
        <begin position="32"/>
        <end position="83"/>
    </location>
</feature>
<evidence type="ECO:0000256" key="7">
    <source>
        <dbReference type="ARBA" id="ARBA00022917"/>
    </source>
</evidence>
<dbReference type="GO" id="GO:0000981">
    <property type="term" value="F:DNA-binding transcription factor activity, RNA polymerase II-specific"/>
    <property type="evidence" value="ECO:0007669"/>
    <property type="project" value="InterPro"/>
</dbReference>
<dbReference type="SMART" id="SM00066">
    <property type="entry name" value="GAL4"/>
    <property type="match status" value="1"/>
</dbReference>
<comment type="caution">
    <text evidence="14">The sequence shown here is derived from an EMBL/GenBank/DDBJ whole genome shotgun (WGS) entry which is preliminary data.</text>
</comment>
<keyword evidence="15" id="KW-1185">Reference proteome</keyword>
<dbReference type="Proteomes" id="UP000651452">
    <property type="component" value="Unassembled WGS sequence"/>
</dbReference>
<keyword evidence="4" id="KW-0479">Metal-binding</keyword>
<dbReference type="Pfam" id="PF00750">
    <property type="entry name" value="tRNA-synt_1d"/>
    <property type="match status" value="1"/>
</dbReference>
<dbReference type="InterPro" id="IPR001278">
    <property type="entry name" value="Arg-tRNA-ligase"/>
</dbReference>
<name>A0A8H7MIR4_9PLEO</name>
<comment type="similarity">
    <text evidence="1">Belongs to the class-I aminoacyl-tRNA synthetase family.</text>
</comment>
<dbReference type="Gene3D" id="1.10.730.10">
    <property type="entry name" value="Isoleucyl-tRNA Synthetase, Domain 1"/>
    <property type="match status" value="1"/>
</dbReference>
<dbReference type="InterPro" id="IPR014729">
    <property type="entry name" value="Rossmann-like_a/b/a_fold"/>
</dbReference>
<dbReference type="InterPro" id="IPR009080">
    <property type="entry name" value="tRNAsynth_Ia_anticodon-bd"/>
</dbReference>
<dbReference type="Gene3D" id="4.10.240.10">
    <property type="entry name" value="Zn(2)-C6 fungal-type DNA-binding domain"/>
    <property type="match status" value="1"/>
</dbReference>
<keyword evidence="8" id="KW-0030">Aminoacyl-tRNA synthetase</keyword>
<dbReference type="CDD" id="cd12148">
    <property type="entry name" value="fungal_TF_MHR"/>
    <property type="match status" value="1"/>
</dbReference>
<dbReference type="GO" id="GO:0004814">
    <property type="term" value="F:arginine-tRNA ligase activity"/>
    <property type="evidence" value="ECO:0007669"/>
    <property type="project" value="UniProtKB-EC"/>
</dbReference>
<dbReference type="NCBIfam" id="TIGR00456">
    <property type="entry name" value="argS"/>
    <property type="match status" value="1"/>
</dbReference>
<dbReference type="GO" id="GO:0006351">
    <property type="term" value="P:DNA-templated transcription"/>
    <property type="evidence" value="ECO:0007669"/>
    <property type="project" value="InterPro"/>
</dbReference>
<keyword evidence="9" id="KW-0539">Nucleus</keyword>
<evidence type="ECO:0000313" key="14">
    <source>
        <dbReference type="EMBL" id="KAF9696503.1"/>
    </source>
</evidence>
<dbReference type="SMART" id="SM00906">
    <property type="entry name" value="Fungal_trans"/>
    <property type="match status" value="1"/>
</dbReference>
<dbReference type="InterPro" id="IPR036864">
    <property type="entry name" value="Zn2-C6_fun-type_DNA-bd_sf"/>
</dbReference>
<feature type="compositionally biased region" description="Polar residues" evidence="12">
    <location>
        <begin position="887"/>
        <end position="929"/>
    </location>
</feature>
<dbReference type="InterPro" id="IPR001138">
    <property type="entry name" value="Zn2Cys6_DnaBD"/>
</dbReference>
<protein>
    <recommendedName>
        <fullName evidence="2">arginine--tRNA ligase</fullName>
        <ecNumber evidence="2">6.1.1.19</ecNumber>
    </recommendedName>
    <alternativeName>
        <fullName evidence="10">Arginyl-tRNA synthetase</fullName>
    </alternativeName>
</protein>